<name>A0ABR1IVL6_9AGAR</name>
<keyword evidence="1" id="KW-0472">Membrane</keyword>
<feature type="transmembrane region" description="Helical" evidence="1">
    <location>
        <begin position="181"/>
        <end position="202"/>
    </location>
</feature>
<dbReference type="EMBL" id="JBANRG010000059">
    <property type="protein sequence ID" value="KAK7442212.1"/>
    <property type="molecule type" value="Genomic_DNA"/>
</dbReference>
<feature type="transmembrane region" description="Helical" evidence="1">
    <location>
        <begin position="98"/>
        <end position="121"/>
    </location>
</feature>
<feature type="transmembrane region" description="Helical" evidence="1">
    <location>
        <begin position="17"/>
        <end position="38"/>
    </location>
</feature>
<dbReference type="Proteomes" id="UP001498398">
    <property type="component" value="Unassembled WGS sequence"/>
</dbReference>
<sequence>MIIHFSYGNRPDRHTKVMIGISTVMFFLATWHLAMNLYRLLIGYVDHRLTPGGPVAFIGNLKPWDHVLKDTLYATQENLGCAAAIYRTWILWGHDWKIIALPTMLLIVNIVAGYMVCGLYTTVDPTQTVFDPTLTQWIKTFYSIVVVLNIITTSLMSYRIWKTHQASAQFSKNEGKLLRILRILIESAALQLIIEIVLLALYSSDINAQYILLESVAPVVGITFNVITLRIKLFAIGEQRAQSVSSANHAQTIGSMPMRRIHVSIVKDVEDDMNMMGRDSNKSVV</sequence>
<protein>
    <submittedName>
        <fullName evidence="2">Uncharacterized protein</fullName>
    </submittedName>
</protein>
<evidence type="ECO:0000256" key="1">
    <source>
        <dbReference type="SAM" id="Phobius"/>
    </source>
</evidence>
<accession>A0ABR1IVL6</accession>
<proteinExistence type="predicted"/>
<keyword evidence="1" id="KW-1133">Transmembrane helix</keyword>
<keyword evidence="1" id="KW-0812">Transmembrane</keyword>
<comment type="caution">
    <text evidence="2">The sequence shown here is derived from an EMBL/GenBank/DDBJ whole genome shotgun (WGS) entry which is preliminary data.</text>
</comment>
<gene>
    <name evidence="2" type="ORF">VKT23_016183</name>
</gene>
<evidence type="ECO:0000313" key="3">
    <source>
        <dbReference type="Proteomes" id="UP001498398"/>
    </source>
</evidence>
<keyword evidence="3" id="KW-1185">Reference proteome</keyword>
<evidence type="ECO:0000313" key="2">
    <source>
        <dbReference type="EMBL" id="KAK7442212.1"/>
    </source>
</evidence>
<organism evidence="2 3">
    <name type="scientific">Marasmiellus scandens</name>
    <dbReference type="NCBI Taxonomy" id="2682957"/>
    <lineage>
        <taxon>Eukaryota</taxon>
        <taxon>Fungi</taxon>
        <taxon>Dikarya</taxon>
        <taxon>Basidiomycota</taxon>
        <taxon>Agaricomycotina</taxon>
        <taxon>Agaricomycetes</taxon>
        <taxon>Agaricomycetidae</taxon>
        <taxon>Agaricales</taxon>
        <taxon>Marasmiineae</taxon>
        <taxon>Omphalotaceae</taxon>
        <taxon>Marasmiellus</taxon>
    </lineage>
</organism>
<reference evidence="2 3" key="1">
    <citation type="submission" date="2024-01" db="EMBL/GenBank/DDBJ databases">
        <title>A draft genome for the cacao thread blight pathogen Marasmiellus scandens.</title>
        <authorList>
            <person name="Baruah I.K."/>
            <person name="Leung J."/>
            <person name="Bukari Y."/>
            <person name="Amoako-Attah I."/>
            <person name="Meinhardt L.W."/>
            <person name="Bailey B.A."/>
            <person name="Cohen S.P."/>
        </authorList>
    </citation>
    <scope>NUCLEOTIDE SEQUENCE [LARGE SCALE GENOMIC DNA]</scope>
    <source>
        <strain evidence="2 3">GH-19</strain>
    </source>
</reference>
<feature type="transmembrane region" description="Helical" evidence="1">
    <location>
        <begin position="141"/>
        <end position="161"/>
    </location>
</feature>